<organism evidence="3">
    <name type="scientific">Tupanvirus soda lake</name>
    <dbReference type="NCBI Taxonomy" id="2126985"/>
    <lineage>
        <taxon>Viruses</taxon>
        <taxon>Varidnaviria</taxon>
        <taxon>Bamfordvirae</taxon>
        <taxon>Nucleocytoviricota</taxon>
        <taxon>Megaviricetes</taxon>
        <taxon>Imitervirales</taxon>
        <taxon>Mimiviridae</taxon>
        <taxon>Megamimivirinae</taxon>
        <taxon>Tupanvirus</taxon>
        <taxon>Tupanvirus salinum</taxon>
    </lineage>
</organism>
<reference evidence="3" key="2">
    <citation type="journal article" date="2018" name="Nat. Commun.">
        <title>Tailed giant Tupanvirus possesses the most complete translational apparatus of the known virosphere.</title>
        <authorList>
            <person name="Abrahao J."/>
            <person name="Silva L."/>
            <person name="Silva L.S."/>
            <person name="Khalil J.Y.B."/>
            <person name="Rodrigues R."/>
            <person name="Arantes T."/>
            <person name="Assis F."/>
            <person name="Boratto P."/>
            <person name="Andrade M."/>
            <person name="Kroon E.G."/>
            <person name="Ribeiro B."/>
            <person name="Bergier I."/>
            <person name="Seligmann H."/>
            <person name="Ghigo E."/>
            <person name="Colson P."/>
            <person name="Levasseur A."/>
            <person name="Kroemer G."/>
            <person name="Raoult D."/>
            <person name="La Scola B."/>
        </authorList>
    </citation>
    <scope>NUCLEOTIDE SEQUENCE [LARGE SCALE GENOMIC DNA]</scope>
    <source>
        <strain evidence="3">Soda lake</strain>
    </source>
</reference>
<feature type="domain" description="Alpha/beta hydrolase fold-3" evidence="2">
    <location>
        <begin position="115"/>
        <end position="246"/>
    </location>
</feature>
<evidence type="ECO:0000313" key="3">
    <source>
        <dbReference type="EMBL" id="QKU34979.1"/>
    </source>
</evidence>
<dbReference type="SUPFAM" id="SSF53474">
    <property type="entry name" value="alpha/beta-Hydrolases"/>
    <property type="match status" value="1"/>
</dbReference>
<dbReference type="RefSeq" id="YP_010781632.1">
    <property type="nucleotide sequence ID" value="NC_075039.1"/>
</dbReference>
<dbReference type="PANTHER" id="PTHR48081">
    <property type="entry name" value="AB HYDROLASE SUPERFAMILY PROTEIN C4A8.06C"/>
    <property type="match status" value="1"/>
</dbReference>
<dbReference type="GeneID" id="80518396"/>
<dbReference type="PANTHER" id="PTHR48081:SF8">
    <property type="entry name" value="ALPHA_BETA HYDROLASE FOLD-3 DOMAIN-CONTAINING PROTEIN-RELATED"/>
    <property type="match status" value="1"/>
</dbReference>
<evidence type="ECO:0000256" key="1">
    <source>
        <dbReference type="ARBA" id="ARBA00022801"/>
    </source>
</evidence>
<dbReference type="KEGG" id="vg:80518396"/>
<reference evidence="3" key="1">
    <citation type="submission" date="2017-01" db="EMBL/GenBank/DDBJ databases">
        <authorList>
            <person name="Assis F.L."/>
            <person name="Abrahao J.S."/>
            <person name="Silva L."/>
            <person name="Khalil J.B."/>
            <person name="Rodrigues R."/>
            <person name="Silva L.S."/>
            <person name="Arantes T."/>
            <person name="Boratto P."/>
            <person name="Andrade M."/>
            <person name="Kroon E.G."/>
            <person name="Ribeiro B."/>
            <person name="Bergier I."/>
            <person name="Seligmann H."/>
            <person name="Ghigo E."/>
            <person name="Colson P."/>
            <person name="Levasseur A."/>
            <person name="Raoult D."/>
            <person name="Scola B.L."/>
        </authorList>
    </citation>
    <scope>NUCLEOTIDE SEQUENCE</scope>
    <source>
        <strain evidence="3">Soda lake</strain>
    </source>
</reference>
<dbReference type="Gene3D" id="3.40.50.1820">
    <property type="entry name" value="alpha/beta hydrolase"/>
    <property type="match status" value="1"/>
</dbReference>
<evidence type="ECO:0000259" key="2">
    <source>
        <dbReference type="Pfam" id="PF07859"/>
    </source>
</evidence>
<dbReference type="GO" id="GO:0016787">
    <property type="term" value="F:hydrolase activity"/>
    <property type="evidence" value="ECO:0007669"/>
    <property type="project" value="UniProtKB-KW"/>
</dbReference>
<name>A0A6N1NJH8_9VIRU</name>
<dbReference type="InterPro" id="IPR029058">
    <property type="entry name" value="AB_hydrolase_fold"/>
</dbReference>
<proteinExistence type="predicted"/>
<sequence>MNKFVFSKYIMDYKQKYIIYKQKYLNLKQNQTNNKKNIDDIVDSKTKLFTDALKGKIPICNLSITDARKLFSDIQVDESYKNNVDIETINIATKINEIQLNIFRPKDNKDVLPVIIFYHGCGWIMGNARTHGRLMSNISIMTNTAVVYVGYTPAPEKKYPTQLIQAYDALMYVVNNSGKHNFNINKLILMGDDVGATMTIVISMLSTERRGPKISYLILLYPFADASMNSESFQTYHDGPWMNKRTFGNKCF</sequence>
<keyword evidence="1 3" id="KW-0378">Hydrolase</keyword>
<dbReference type="InterPro" id="IPR050300">
    <property type="entry name" value="GDXG_lipolytic_enzyme"/>
</dbReference>
<accession>A0A6N1NJH8</accession>
<dbReference type="EMBL" id="KY523104">
    <property type="protein sequence ID" value="QKU34979.1"/>
    <property type="molecule type" value="Genomic_DNA"/>
</dbReference>
<dbReference type="Pfam" id="PF07859">
    <property type="entry name" value="Abhydrolase_3"/>
    <property type="match status" value="1"/>
</dbReference>
<dbReference type="InterPro" id="IPR013094">
    <property type="entry name" value="AB_hydrolase_3"/>
</dbReference>
<protein>
    <submittedName>
        <fullName evidence="3">Putative alpha/beta hydrolase</fullName>
    </submittedName>
</protein>